<dbReference type="Gene3D" id="3.40.30.10">
    <property type="entry name" value="Glutaredoxin"/>
    <property type="match status" value="1"/>
</dbReference>
<dbReference type="InterPro" id="IPR036249">
    <property type="entry name" value="Thioredoxin-like_sf"/>
</dbReference>
<dbReference type="Proteomes" id="UP000237968">
    <property type="component" value="Unassembled WGS sequence"/>
</dbReference>
<reference evidence="2 3" key="1">
    <citation type="submission" date="2018-03" db="EMBL/GenBank/DDBJ databases">
        <title>Draft Genome Sequences of the Obligatory Marine Myxobacteria Enhygromyxa salina SWB005.</title>
        <authorList>
            <person name="Poehlein A."/>
            <person name="Moghaddam J.A."/>
            <person name="Harms H."/>
            <person name="Alanjari M."/>
            <person name="Koenig G.M."/>
            <person name="Daniel R."/>
            <person name="Schaeberle T.F."/>
        </authorList>
    </citation>
    <scope>NUCLEOTIDE SEQUENCE [LARGE SCALE GENOMIC DNA]</scope>
    <source>
        <strain evidence="2 3">SWB005</strain>
    </source>
</reference>
<dbReference type="PROSITE" id="PS50404">
    <property type="entry name" value="GST_NTER"/>
    <property type="match status" value="1"/>
</dbReference>
<feature type="domain" description="GST N-terminal" evidence="1">
    <location>
        <begin position="1"/>
        <end position="78"/>
    </location>
</feature>
<dbReference type="SUPFAM" id="SSF52833">
    <property type="entry name" value="Thioredoxin-like"/>
    <property type="match status" value="1"/>
</dbReference>
<dbReference type="Pfam" id="PF13417">
    <property type="entry name" value="GST_N_3"/>
    <property type="match status" value="1"/>
</dbReference>
<comment type="caution">
    <text evidence="2">The sequence shown here is derived from an EMBL/GenBank/DDBJ whole genome shotgun (WGS) entry which is preliminary data.</text>
</comment>
<organism evidence="2 3">
    <name type="scientific">Enhygromyxa salina</name>
    <dbReference type="NCBI Taxonomy" id="215803"/>
    <lineage>
        <taxon>Bacteria</taxon>
        <taxon>Pseudomonadati</taxon>
        <taxon>Myxococcota</taxon>
        <taxon>Polyangia</taxon>
        <taxon>Nannocystales</taxon>
        <taxon>Nannocystaceae</taxon>
        <taxon>Enhygromyxa</taxon>
    </lineage>
</organism>
<dbReference type="Gene3D" id="1.20.1050.10">
    <property type="match status" value="1"/>
</dbReference>
<evidence type="ECO:0000259" key="1">
    <source>
        <dbReference type="PROSITE" id="PS50404"/>
    </source>
</evidence>
<dbReference type="InterPro" id="IPR004045">
    <property type="entry name" value="Glutathione_S-Trfase_N"/>
</dbReference>
<proteinExistence type="predicted"/>
<dbReference type="AlphaFoldDB" id="A0A2S9YJN7"/>
<protein>
    <submittedName>
        <fullName evidence="2">Putative GST-like protein YibF</fullName>
    </submittedName>
</protein>
<evidence type="ECO:0000313" key="2">
    <source>
        <dbReference type="EMBL" id="PRQ05291.1"/>
    </source>
</evidence>
<gene>
    <name evidence="2" type="primary">yibF</name>
    <name evidence="2" type="ORF">ENSA5_04100</name>
</gene>
<accession>A0A2S9YJN7</accession>
<keyword evidence="3" id="KW-1185">Reference proteome</keyword>
<dbReference type="RefSeq" id="WP_181197212.1">
    <property type="nucleotide sequence ID" value="NZ_PVNK01000017.1"/>
</dbReference>
<dbReference type="EMBL" id="PVNK01000017">
    <property type="protein sequence ID" value="PRQ05291.1"/>
    <property type="molecule type" value="Genomic_DNA"/>
</dbReference>
<name>A0A2S9YJN7_9BACT</name>
<sequence length="201" mass="21677">MIRLYGTLTSPYVRRVRVVALELGLSVELVDAASDEGQAAMRAINPLWKVPTVELDGQAIFDSRVINEELIARHGPGPLAPHEPDDLDARNLVTVIDGALDALVNTVYLAKDGVAADAASYIAKQHARAADAMAWVDARIDGLSLTRAAGFGLAELALCTAVEWMRFRQTYPIERHAAIVRVAEHHAARPSLVATRPPVSA</sequence>
<evidence type="ECO:0000313" key="3">
    <source>
        <dbReference type="Proteomes" id="UP000237968"/>
    </source>
</evidence>